<evidence type="ECO:0000256" key="6">
    <source>
        <dbReference type="ARBA" id="ARBA00022553"/>
    </source>
</evidence>
<keyword evidence="10 20" id="KW-1133">Transmembrane helix</keyword>
<name>A0AAU9ZTH3_PHORO</name>
<comment type="subcellular location">
    <subcellularLocation>
        <location evidence="1">Cell membrane</location>
        <topology evidence="1">Single-pass type I membrane protein</topology>
    </subcellularLocation>
</comment>
<dbReference type="GO" id="GO:0009897">
    <property type="term" value="C:external side of plasma membrane"/>
    <property type="evidence" value="ECO:0007669"/>
    <property type="project" value="TreeGrafter"/>
</dbReference>
<dbReference type="Proteomes" id="UP001152836">
    <property type="component" value="Unassembled WGS sequence"/>
</dbReference>
<keyword evidence="7 20" id="KW-0812">Transmembrane</keyword>
<dbReference type="Gene3D" id="2.60.40.10">
    <property type="entry name" value="Immunoglobulins"/>
    <property type="match status" value="2"/>
</dbReference>
<comment type="similarity">
    <text evidence="2 17">Belongs to the type I cytokine receptor family. Type 1 subfamily.</text>
</comment>
<accession>A0AAU9ZTH3</accession>
<evidence type="ECO:0000256" key="18">
    <source>
        <dbReference type="PIRSR" id="PIRSR001959-2"/>
    </source>
</evidence>
<evidence type="ECO:0000256" key="14">
    <source>
        <dbReference type="ARBA" id="ARBA00023180"/>
    </source>
</evidence>
<keyword evidence="14" id="KW-0325">Glycoprotein</keyword>
<feature type="region of interest" description="Disordered" evidence="19">
    <location>
        <begin position="381"/>
        <end position="426"/>
    </location>
</feature>
<dbReference type="EMBL" id="CALSGD010001501">
    <property type="protein sequence ID" value="CAH6857671.1"/>
    <property type="molecule type" value="Genomic_DNA"/>
</dbReference>
<reference evidence="23" key="1">
    <citation type="submission" date="2022-06" db="EMBL/GenBank/DDBJ databases">
        <authorList>
            <person name="Andreotti S."/>
            <person name="Wyler E."/>
        </authorList>
    </citation>
    <scope>NUCLEOTIDE SEQUENCE</scope>
</reference>
<keyword evidence="5" id="KW-1017">Isopeptide bond</keyword>
<evidence type="ECO:0000256" key="8">
    <source>
        <dbReference type="ARBA" id="ARBA00022729"/>
    </source>
</evidence>
<feature type="domain" description="Fibronectin type-III" evidence="22">
    <location>
        <begin position="146"/>
        <end position="246"/>
    </location>
</feature>
<dbReference type="InterPro" id="IPR015152">
    <property type="entry name" value="Growth/epo_recpt_lig-bind"/>
</dbReference>
<dbReference type="CDD" id="cd00063">
    <property type="entry name" value="FN3"/>
    <property type="match status" value="1"/>
</dbReference>
<dbReference type="PANTHER" id="PTHR23037">
    <property type="entry name" value="CYTOKINE RECEPTOR"/>
    <property type="match status" value="1"/>
</dbReference>
<keyword evidence="24" id="KW-1185">Reference proteome</keyword>
<dbReference type="InterPro" id="IPR003528">
    <property type="entry name" value="Long_hematopoietin_rcpt_CS"/>
</dbReference>
<dbReference type="AlphaFoldDB" id="A0AAU9ZTH3"/>
<evidence type="ECO:0000256" key="5">
    <source>
        <dbReference type="ARBA" id="ARBA00022499"/>
    </source>
</evidence>
<protein>
    <recommendedName>
        <fullName evidence="3 17">Erythropoietin receptor</fullName>
        <shortName evidence="17">EPO-R</shortName>
    </recommendedName>
</protein>
<evidence type="ECO:0000313" key="24">
    <source>
        <dbReference type="Proteomes" id="UP001152836"/>
    </source>
</evidence>
<dbReference type="PROSITE" id="PS01352">
    <property type="entry name" value="HEMATOPO_REC_L_F1"/>
    <property type="match status" value="1"/>
</dbReference>
<comment type="subunit">
    <text evidence="16">Forms homodimers on EPO stimulation. The tyrosine-phosphorylated form interacts with several SH2 domain-containing proteins including LYN, the adapter protein SH2B2, PTPN6, PTPN11, JAK2, PI3 kinases, STAT5A/B, SOCS3, CRKL. Interacts with INPP5D/SHIP1. SH2B2 binding inhibits the JAK-STAT signaling. Interacts with RHEX; this interaction occurs in a erythropoietin (EPO)-dependent manner. Interacts with ATXN2L.</text>
</comment>
<keyword evidence="13 17" id="KW-0675">Receptor</keyword>
<evidence type="ECO:0000313" key="23">
    <source>
        <dbReference type="EMBL" id="CAH6857671.1"/>
    </source>
</evidence>
<evidence type="ECO:0000256" key="16">
    <source>
        <dbReference type="ARBA" id="ARBA00046789"/>
    </source>
</evidence>
<evidence type="ECO:0000256" key="17">
    <source>
        <dbReference type="PIRNR" id="PIRNR001959"/>
    </source>
</evidence>
<proteinExistence type="inferred from homology"/>
<comment type="caution">
    <text evidence="23">The sequence shown here is derived from an EMBL/GenBank/DDBJ whole genome shotgun (WGS) entry which is preliminary data.</text>
</comment>
<evidence type="ECO:0000256" key="11">
    <source>
        <dbReference type="ARBA" id="ARBA00023136"/>
    </source>
</evidence>
<comment type="function">
    <text evidence="15">Receptor for erythropoietin, which mediates erythropoietin-induced erythroblast proliferation and differentiation. Upon EPO stimulation, EPOR dimerizes triggering the JAK2/STAT5 signaling cascade. In some cell types, can also activate STAT1 and STAT3. May also activate the LYN tyrosine kinase.</text>
</comment>
<dbReference type="GeneID" id="127231484"/>
<dbReference type="CTD" id="2057"/>
<dbReference type="Pfam" id="PF09067">
    <property type="entry name" value="EpoR_lig-bind"/>
    <property type="match status" value="1"/>
</dbReference>
<dbReference type="SMART" id="SM00060">
    <property type="entry name" value="FN3"/>
    <property type="match status" value="1"/>
</dbReference>
<feature type="signal peptide" evidence="21">
    <location>
        <begin position="1"/>
        <end position="25"/>
    </location>
</feature>
<organism evidence="23 24">
    <name type="scientific">Phodopus roborovskii</name>
    <name type="common">Roborovski's desert hamster</name>
    <name type="synonym">Cricetulus roborovskii</name>
    <dbReference type="NCBI Taxonomy" id="109678"/>
    <lineage>
        <taxon>Eukaryota</taxon>
        <taxon>Metazoa</taxon>
        <taxon>Chordata</taxon>
        <taxon>Craniata</taxon>
        <taxon>Vertebrata</taxon>
        <taxon>Euteleostomi</taxon>
        <taxon>Mammalia</taxon>
        <taxon>Eutheria</taxon>
        <taxon>Euarchontoglires</taxon>
        <taxon>Glires</taxon>
        <taxon>Rodentia</taxon>
        <taxon>Myomorpha</taxon>
        <taxon>Muroidea</taxon>
        <taxon>Cricetidae</taxon>
        <taxon>Cricetinae</taxon>
        <taxon>Phodopus</taxon>
    </lineage>
</organism>
<dbReference type="PANTHER" id="PTHR23037:SF28">
    <property type="entry name" value="ERYTHROPOIETIN RECEPTOR"/>
    <property type="match status" value="1"/>
</dbReference>
<keyword evidence="9" id="KW-0832">Ubl conjugation</keyword>
<evidence type="ECO:0000256" key="4">
    <source>
        <dbReference type="ARBA" id="ARBA00022475"/>
    </source>
</evidence>
<sequence length="507" mass="55177">MDHLRAPLWPRVGPLCLLLAGAAWAPSPSLPDPKFESKAALLASRGSEELLCFTQRLEDLVCFWEEAASSGIGFNYSFSYQLEGESRKSCRLHQAPTVRGSVRFWCSLPTADTSSFVPLELRVTAASGSPRYHRIIHINEVVLLDAPAGLLARRAEEGSHVLLQWLPPPGAPMTTHIRYEVDVSAGNRAGGTQRVEVLEGRTECVLSNLRGGTRYTFAVRARMAEPSFSGFWSAWSEPASLLTASDLDPLILTLSLILVLISLLLAMLALLSHRRTLKQKIWPGIPSPESEFEGLFTTHKGNFQLWLLQHDGCLWWNPSNSFLEDPPVHLEVLSERCWGVPQAGEPRADDEGPLLHPVGTEHAQDTYLVLDEWLLPQSPCSEDLSGSGDSVDPGTMDEGSEESSCPSDLASKPSPEGTSPSSFEYTILDPNSQRLCPRALPPELPPTPPHLKCLYLMVSDSGISTDYSSGGSQGVHGGSSGGPYSHPYENSLVPGPEPLHPSYVACS</sequence>
<gene>
    <name evidence="23" type="primary">Epor</name>
    <name evidence="23" type="ORF">PHOROB_LOCUS11845</name>
</gene>
<evidence type="ECO:0000256" key="1">
    <source>
        <dbReference type="ARBA" id="ARBA00004251"/>
    </source>
</evidence>
<evidence type="ECO:0000256" key="9">
    <source>
        <dbReference type="ARBA" id="ARBA00022843"/>
    </source>
</evidence>
<evidence type="ECO:0000256" key="10">
    <source>
        <dbReference type="ARBA" id="ARBA00022989"/>
    </source>
</evidence>
<evidence type="ECO:0000256" key="20">
    <source>
        <dbReference type="SAM" id="Phobius"/>
    </source>
</evidence>
<dbReference type="Pfam" id="PF00041">
    <property type="entry name" value="fn3"/>
    <property type="match status" value="1"/>
</dbReference>
<feature type="compositionally biased region" description="Polar residues" evidence="19">
    <location>
        <begin position="416"/>
        <end position="426"/>
    </location>
</feature>
<evidence type="ECO:0000256" key="13">
    <source>
        <dbReference type="ARBA" id="ARBA00023170"/>
    </source>
</evidence>
<dbReference type="InterPro" id="IPR003961">
    <property type="entry name" value="FN3_dom"/>
</dbReference>
<evidence type="ECO:0000256" key="7">
    <source>
        <dbReference type="ARBA" id="ARBA00022692"/>
    </source>
</evidence>
<keyword evidence="8 21" id="KW-0732">Signal</keyword>
<feature type="disulfide bond" evidence="18">
    <location>
        <begin position="90"/>
        <end position="106"/>
    </location>
</feature>
<evidence type="ECO:0000256" key="21">
    <source>
        <dbReference type="SAM" id="SignalP"/>
    </source>
</evidence>
<evidence type="ECO:0000256" key="19">
    <source>
        <dbReference type="SAM" id="MobiDB-lite"/>
    </source>
</evidence>
<dbReference type="InterPro" id="IPR009167">
    <property type="entry name" value="Erythropoietin_rcpt"/>
</dbReference>
<feature type="region of interest" description="Disordered" evidence="19">
    <location>
        <begin position="466"/>
        <end position="507"/>
    </location>
</feature>
<feature type="disulfide bond" evidence="18">
    <location>
        <begin position="52"/>
        <end position="62"/>
    </location>
</feature>
<dbReference type="InterPro" id="IPR036116">
    <property type="entry name" value="FN3_sf"/>
</dbReference>
<feature type="chain" id="PRO_5043829905" description="Erythropoietin receptor" evidence="21">
    <location>
        <begin position="26"/>
        <end position="507"/>
    </location>
</feature>
<keyword evidence="12 18" id="KW-1015">Disulfide bond</keyword>
<keyword evidence="4" id="KW-1003">Cell membrane</keyword>
<dbReference type="FunFam" id="2.60.40.10:FF:001041">
    <property type="entry name" value="Erythropoietin receptor"/>
    <property type="match status" value="1"/>
</dbReference>
<feature type="compositionally biased region" description="Gly residues" evidence="19">
    <location>
        <begin position="471"/>
        <end position="481"/>
    </location>
</feature>
<keyword evidence="6" id="KW-0597">Phosphoprotein</keyword>
<evidence type="ECO:0000256" key="3">
    <source>
        <dbReference type="ARBA" id="ARBA00018355"/>
    </source>
</evidence>
<evidence type="ECO:0000259" key="22">
    <source>
        <dbReference type="PROSITE" id="PS50853"/>
    </source>
</evidence>
<keyword evidence="11 17" id="KW-0472">Membrane</keyword>
<evidence type="ECO:0000256" key="12">
    <source>
        <dbReference type="ARBA" id="ARBA00023157"/>
    </source>
</evidence>
<dbReference type="RefSeq" id="XP_051052998.1">
    <property type="nucleotide sequence ID" value="XM_051197041.1"/>
</dbReference>
<dbReference type="GO" id="GO:0004900">
    <property type="term" value="F:erythropoietin receptor activity"/>
    <property type="evidence" value="ECO:0007669"/>
    <property type="project" value="TreeGrafter"/>
</dbReference>
<dbReference type="PROSITE" id="PS50853">
    <property type="entry name" value="FN3"/>
    <property type="match status" value="1"/>
</dbReference>
<dbReference type="PIRSF" id="PIRSF001959">
    <property type="entry name" value="EPO_receptor"/>
    <property type="match status" value="1"/>
</dbReference>
<dbReference type="KEGG" id="prob:127231484"/>
<evidence type="ECO:0000256" key="15">
    <source>
        <dbReference type="ARBA" id="ARBA00045148"/>
    </source>
</evidence>
<feature type="transmembrane region" description="Helical" evidence="20">
    <location>
        <begin position="250"/>
        <end position="271"/>
    </location>
</feature>
<dbReference type="InterPro" id="IPR013783">
    <property type="entry name" value="Ig-like_fold"/>
</dbReference>
<dbReference type="SUPFAM" id="SSF49265">
    <property type="entry name" value="Fibronectin type III"/>
    <property type="match status" value="2"/>
</dbReference>
<evidence type="ECO:0000256" key="2">
    <source>
        <dbReference type="ARBA" id="ARBA00007885"/>
    </source>
</evidence>